<dbReference type="SMART" id="SM01017">
    <property type="entry name" value="Arrestin_C"/>
    <property type="match status" value="1"/>
</dbReference>
<feature type="region of interest" description="Disordered" evidence="3">
    <location>
        <begin position="652"/>
        <end position="754"/>
    </location>
</feature>
<proteinExistence type="inferred from homology"/>
<dbReference type="PANTHER" id="PTHR11188:SF17">
    <property type="entry name" value="FI21816P1"/>
    <property type="match status" value="1"/>
</dbReference>
<dbReference type="InterPro" id="IPR014752">
    <property type="entry name" value="Arrestin-like_C"/>
</dbReference>
<feature type="compositionally biased region" description="Basic and acidic residues" evidence="3">
    <location>
        <begin position="517"/>
        <end position="527"/>
    </location>
</feature>
<dbReference type="Pfam" id="PF02752">
    <property type="entry name" value="Arrestin_C"/>
    <property type="match status" value="1"/>
</dbReference>
<dbReference type="Pfam" id="PF00339">
    <property type="entry name" value="Arrestin_N"/>
    <property type="match status" value="1"/>
</dbReference>
<reference evidence="5 6" key="1">
    <citation type="journal article" date="2014" name="BMC Genomics">
        <title>Comparative genomics of the major fungal agents of human and animal Sporotrichosis: Sporothrix schenckii and Sporothrix brasiliensis.</title>
        <authorList>
            <person name="Teixeira M.M."/>
            <person name="de Almeida L.G."/>
            <person name="Kubitschek-Barreira P."/>
            <person name="Alves F.L."/>
            <person name="Kioshima E.S."/>
            <person name="Abadio A.K."/>
            <person name="Fernandes L."/>
            <person name="Derengowski L.S."/>
            <person name="Ferreira K.S."/>
            <person name="Souza R.C."/>
            <person name="Ruiz J.C."/>
            <person name="de Andrade N.C."/>
            <person name="Paes H.C."/>
            <person name="Nicola A.M."/>
            <person name="Albuquerque P."/>
            <person name="Gerber A.L."/>
            <person name="Martins V.P."/>
            <person name="Peconick L.D."/>
            <person name="Neto A.V."/>
            <person name="Chaucanez C.B."/>
            <person name="Silva P.A."/>
            <person name="Cunha O.L."/>
            <person name="de Oliveira F.F."/>
            <person name="dos Santos T.C."/>
            <person name="Barros A.L."/>
            <person name="Soares M.A."/>
            <person name="de Oliveira L.M."/>
            <person name="Marini M.M."/>
            <person name="Villalobos-Duno H."/>
            <person name="Cunha M.M."/>
            <person name="de Hoog S."/>
            <person name="da Silveira J.F."/>
            <person name="Henrissat B."/>
            <person name="Nino-Vega G.A."/>
            <person name="Cisalpino P.S."/>
            <person name="Mora-Montes H.M."/>
            <person name="Almeida S.R."/>
            <person name="Stajich J.E."/>
            <person name="Lopes-Bezerra L.M."/>
            <person name="Vasconcelos A.T."/>
            <person name="Felipe M.S."/>
        </authorList>
    </citation>
    <scope>NUCLEOTIDE SEQUENCE [LARGE SCALE GENOMIC DNA]</scope>
    <source>
        <strain evidence="5 6">5110</strain>
    </source>
</reference>
<feature type="region of interest" description="Disordered" evidence="3">
    <location>
        <begin position="583"/>
        <end position="628"/>
    </location>
</feature>
<dbReference type="GO" id="GO:0005829">
    <property type="term" value="C:cytosol"/>
    <property type="evidence" value="ECO:0007669"/>
    <property type="project" value="TreeGrafter"/>
</dbReference>
<dbReference type="InterPro" id="IPR011022">
    <property type="entry name" value="Arrestin_C-like"/>
</dbReference>
<comment type="subunit">
    <text evidence="2">Interacts with hulA.</text>
</comment>
<dbReference type="SUPFAM" id="SSF81296">
    <property type="entry name" value="E set domains"/>
    <property type="match status" value="1"/>
</dbReference>
<feature type="compositionally biased region" description="Polar residues" evidence="3">
    <location>
        <begin position="593"/>
        <end position="604"/>
    </location>
</feature>
<name>A0A0C2EPM8_9PEZI</name>
<feature type="region of interest" description="Disordered" evidence="3">
    <location>
        <begin position="486"/>
        <end position="542"/>
    </location>
</feature>
<evidence type="ECO:0000259" key="4">
    <source>
        <dbReference type="SMART" id="SM01017"/>
    </source>
</evidence>
<evidence type="ECO:0000256" key="2">
    <source>
        <dbReference type="ARBA" id="ARBA00038766"/>
    </source>
</evidence>
<dbReference type="GO" id="GO:0031625">
    <property type="term" value="F:ubiquitin protein ligase binding"/>
    <property type="evidence" value="ECO:0007669"/>
    <property type="project" value="TreeGrafter"/>
</dbReference>
<feature type="compositionally biased region" description="Low complexity" evidence="3">
    <location>
        <begin position="449"/>
        <end position="468"/>
    </location>
</feature>
<dbReference type="GeneID" id="63679878"/>
<dbReference type="OrthoDB" id="2333384at2759"/>
<feature type="compositionally biased region" description="Polar residues" evidence="3">
    <location>
        <begin position="528"/>
        <end position="538"/>
    </location>
</feature>
<dbReference type="InterPro" id="IPR050357">
    <property type="entry name" value="Arrestin_domain-protein"/>
</dbReference>
<protein>
    <submittedName>
        <fullName evidence="5">Carbon catabolite repression protein</fullName>
    </submittedName>
</protein>
<dbReference type="PANTHER" id="PTHR11188">
    <property type="entry name" value="ARRESTIN DOMAIN CONTAINING PROTEIN"/>
    <property type="match status" value="1"/>
</dbReference>
<dbReference type="RefSeq" id="XP_040616204.1">
    <property type="nucleotide sequence ID" value="XM_040764957.1"/>
</dbReference>
<organism evidence="5 6">
    <name type="scientific">Sporothrix brasiliensis 5110</name>
    <dbReference type="NCBI Taxonomy" id="1398154"/>
    <lineage>
        <taxon>Eukaryota</taxon>
        <taxon>Fungi</taxon>
        <taxon>Dikarya</taxon>
        <taxon>Ascomycota</taxon>
        <taxon>Pezizomycotina</taxon>
        <taxon>Sordariomycetes</taxon>
        <taxon>Sordariomycetidae</taxon>
        <taxon>Ophiostomatales</taxon>
        <taxon>Ophiostomataceae</taxon>
        <taxon>Sporothrix</taxon>
    </lineage>
</organism>
<sequence>MPFNPFTAVTGRHALTLFDIRLENDFIVFRGNEHEAGGQLLKGVLAICVPTSFKIDDIHLRLTGTQRLVWSDPKVTPSGLTSSKIDRTSNILTHQWPSFKGTPGKTTVLEKGNHEFPFELMLPGDTCESVEGLHEASITYKLKATIVRGKLAYDLHTYKHVRIVRTLESSALEFLHAMSVENIWPNKVEYSIVVPQKAVVFGSHIPLECRFTPLLKGLELGDITVRLVEIHEFVATPPSGSSSSYHAHTREFKNEKLVQSWTVGVNRDEHWQDMIEDTGQEGWVVNTSLDLPRKLGRCVQDVNVHGIKVRHKLKMVVALKNPDGHVSELRATLPLTIFISPNIPLDEQGNLTAPTGSATTNATNLSTIAPPGYGEHILDQLYDEVDIHNLQTPAPMSAIQSPMYGMSRAGSSENLASVHNPSIPVHPAALTSRLQDVSARDMAVRRNNSSSILTPPGSSSDTTTPFTPMHLPHAFMQRSHSYAADLGGLANGNNGHSSAPTSGTASGNHSHPQSEAASRRNSGESRHSTGNNSEQSEPSGPEHIDFVDLQELNKVPSYATAIKTSRVNKITVGGDAELPDYRTAASRPAVPRTLSTASTASLPANLTSGSNNNGSSSTSNNNSASASASGLALSSGLTSEPLSLIAEAPQESAGAFDDVTSAPASRASSNDNNSGASDSGDGITIAHPPRLHQRSRTAGYHPEQMSTSPGSGLGPGAGSGTGSSGRRRPLSSSVSFLHTRHSQSPSGDSDERGWLQLLQARGRVAT</sequence>
<gene>
    <name evidence="5" type="ORF">SPBR_06701</name>
</gene>
<dbReference type="VEuPathDB" id="FungiDB:SPBR_06701"/>
<accession>A0A0C2EPM8</accession>
<feature type="region of interest" description="Disordered" evidence="3">
    <location>
        <begin position="446"/>
        <end position="470"/>
    </location>
</feature>
<dbReference type="AlphaFoldDB" id="A0A0C2EPM8"/>
<evidence type="ECO:0000256" key="1">
    <source>
        <dbReference type="ARBA" id="ARBA00005298"/>
    </source>
</evidence>
<dbReference type="InterPro" id="IPR011021">
    <property type="entry name" value="Arrestin-like_N"/>
</dbReference>
<comment type="caution">
    <text evidence="5">The sequence shown here is derived from an EMBL/GenBank/DDBJ whole genome shotgun (WGS) entry which is preliminary data.</text>
</comment>
<feature type="domain" description="Arrestin C-terminal-like" evidence="4">
    <location>
        <begin position="184"/>
        <end position="342"/>
    </location>
</feature>
<dbReference type="GO" id="GO:0005886">
    <property type="term" value="C:plasma membrane"/>
    <property type="evidence" value="ECO:0007669"/>
    <property type="project" value="TreeGrafter"/>
</dbReference>
<feature type="compositionally biased region" description="Gly residues" evidence="3">
    <location>
        <begin position="711"/>
        <end position="723"/>
    </location>
</feature>
<dbReference type="Proteomes" id="UP000031575">
    <property type="component" value="Unassembled WGS sequence"/>
</dbReference>
<dbReference type="GO" id="GO:0030674">
    <property type="term" value="F:protein-macromolecule adaptor activity"/>
    <property type="evidence" value="ECO:0007669"/>
    <property type="project" value="TreeGrafter"/>
</dbReference>
<feature type="compositionally biased region" description="Polar residues" evidence="3">
    <location>
        <begin position="496"/>
        <end position="516"/>
    </location>
</feature>
<evidence type="ECO:0000313" key="5">
    <source>
        <dbReference type="EMBL" id="KIH88194.1"/>
    </source>
</evidence>
<keyword evidence="6" id="KW-1185">Reference proteome</keyword>
<comment type="similarity">
    <text evidence="1">Belongs to the arrestin family.</text>
</comment>
<feature type="compositionally biased region" description="Low complexity" evidence="3">
    <location>
        <begin position="664"/>
        <end position="682"/>
    </location>
</feature>
<feature type="compositionally biased region" description="Low complexity" evidence="3">
    <location>
        <begin position="486"/>
        <end position="495"/>
    </location>
</feature>
<dbReference type="GO" id="GO:0070086">
    <property type="term" value="P:ubiquitin-dependent endocytosis"/>
    <property type="evidence" value="ECO:0007669"/>
    <property type="project" value="TreeGrafter"/>
</dbReference>
<evidence type="ECO:0000313" key="6">
    <source>
        <dbReference type="Proteomes" id="UP000031575"/>
    </source>
</evidence>
<dbReference type="Gene3D" id="2.60.40.640">
    <property type="match status" value="1"/>
</dbReference>
<dbReference type="EMBL" id="AWTV01000009">
    <property type="protein sequence ID" value="KIH88194.1"/>
    <property type="molecule type" value="Genomic_DNA"/>
</dbReference>
<evidence type="ECO:0000256" key="3">
    <source>
        <dbReference type="SAM" id="MobiDB-lite"/>
    </source>
</evidence>
<dbReference type="HOGENOM" id="CLU_018982_2_0_1"/>
<dbReference type="InterPro" id="IPR014756">
    <property type="entry name" value="Ig_E-set"/>
</dbReference>
<feature type="compositionally biased region" description="Low complexity" evidence="3">
    <location>
        <begin position="605"/>
        <end position="628"/>
    </location>
</feature>